<dbReference type="FunFam" id="3.40.50.300:FF:000127">
    <property type="entry name" value="Ribose import ATP-binding protein RbsA"/>
    <property type="match status" value="1"/>
</dbReference>
<dbReference type="InterPro" id="IPR003439">
    <property type="entry name" value="ABC_transporter-like_ATP-bd"/>
</dbReference>
<dbReference type="InterPro" id="IPR050107">
    <property type="entry name" value="ABC_carbohydrate_import_ATPase"/>
</dbReference>
<feature type="domain" description="ABC transporter" evidence="10">
    <location>
        <begin position="260"/>
        <end position="500"/>
    </location>
</feature>
<reference evidence="11 12" key="1">
    <citation type="submission" date="2019-08" db="EMBL/GenBank/DDBJ databases">
        <title>In-depth cultivation of the pig gut microbiome towards novel bacterial diversity and tailored functional studies.</title>
        <authorList>
            <person name="Wylensek D."/>
            <person name="Hitch T.C.A."/>
            <person name="Clavel T."/>
        </authorList>
    </citation>
    <scope>NUCLEOTIDE SEQUENCE [LARGE SCALE GENOMIC DNA]</scope>
    <source>
        <strain evidence="11 12">Oil+RF-744-WCA-WT-11</strain>
    </source>
</reference>
<evidence type="ECO:0000256" key="5">
    <source>
        <dbReference type="ARBA" id="ARBA00022737"/>
    </source>
</evidence>
<keyword evidence="2" id="KW-0813">Transport</keyword>
<keyword evidence="3" id="KW-1003">Cell membrane</keyword>
<dbReference type="EMBL" id="VULZ01000020">
    <property type="protein sequence ID" value="MSS16038.1"/>
    <property type="molecule type" value="Genomic_DNA"/>
</dbReference>
<keyword evidence="5" id="KW-0677">Repeat</keyword>
<protein>
    <submittedName>
        <fullName evidence="11">Sugar ABC transporter ATP-binding protein</fullName>
    </submittedName>
</protein>
<dbReference type="InterPro" id="IPR003593">
    <property type="entry name" value="AAA+_ATPase"/>
</dbReference>
<dbReference type="GO" id="GO:0016887">
    <property type="term" value="F:ATP hydrolysis activity"/>
    <property type="evidence" value="ECO:0007669"/>
    <property type="project" value="InterPro"/>
</dbReference>
<keyword evidence="7 11" id="KW-0067">ATP-binding</keyword>
<keyword evidence="9" id="KW-0472">Membrane</keyword>
<evidence type="ECO:0000256" key="4">
    <source>
        <dbReference type="ARBA" id="ARBA00022597"/>
    </source>
</evidence>
<dbReference type="SUPFAM" id="SSF52540">
    <property type="entry name" value="P-loop containing nucleoside triphosphate hydrolases"/>
    <property type="match status" value="2"/>
</dbReference>
<keyword evidence="8" id="KW-1278">Translocase</keyword>
<evidence type="ECO:0000256" key="7">
    <source>
        <dbReference type="ARBA" id="ARBA00022840"/>
    </source>
</evidence>
<gene>
    <name evidence="11" type="ORF">FYJ35_13550</name>
</gene>
<dbReference type="InterPro" id="IPR027417">
    <property type="entry name" value="P-loop_NTPase"/>
</dbReference>
<dbReference type="GO" id="GO:0005886">
    <property type="term" value="C:plasma membrane"/>
    <property type="evidence" value="ECO:0007669"/>
    <property type="project" value="UniProtKB-SubCell"/>
</dbReference>
<dbReference type="SMART" id="SM00382">
    <property type="entry name" value="AAA"/>
    <property type="match status" value="2"/>
</dbReference>
<dbReference type="PROSITE" id="PS50893">
    <property type="entry name" value="ABC_TRANSPORTER_2"/>
    <property type="match status" value="2"/>
</dbReference>
<evidence type="ECO:0000259" key="10">
    <source>
        <dbReference type="PROSITE" id="PS50893"/>
    </source>
</evidence>
<evidence type="ECO:0000256" key="2">
    <source>
        <dbReference type="ARBA" id="ARBA00022448"/>
    </source>
</evidence>
<proteinExistence type="predicted"/>
<dbReference type="PANTHER" id="PTHR43790:SF3">
    <property type="entry name" value="D-ALLOSE IMPORT ATP-BINDING PROTEIN ALSA-RELATED"/>
    <property type="match status" value="1"/>
</dbReference>
<comment type="caution">
    <text evidence="11">The sequence shown here is derived from an EMBL/GenBank/DDBJ whole genome shotgun (WGS) entry which is preliminary data.</text>
</comment>
<evidence type="ECO:0000256" key="3">
    <source>
        <dbReference type="ARBA" id="ARBA00022475"/>
    </source>
</evidence>
<evidence type="ECO:0000313" key="12">
    <source>
        <dbReference type="Proteomes" id="UP000481852"/>
    </source>
</evidence>
<dbReference type="PROSITE" id="PS00211">
    <property type="entry name" value="ABC_TRANSPORTER_1"/>
    <property type="match status" value="1"/>
</dbReference>
<evidence type="ECO:0000256" key="8">
    <source>
        <dbReference type="ARBA" id="ARBA00022967"/>
    </source>
</evidence>
<evidence type="ECO:0000256" key="6">
    <source>
        <dbReference type="ARBA" id="ARBA00022741"/>
    </source>
</evidence>
<organism evidence="11 12">
    <name type="scientific">Porcincola intestinalis</name>
    <dbReference type="NCBI Taxonomy" id="2606632"/>
    <lineage>
        <taxon>Bacteria</taxon>
        <taxon>Bacillati</taxon>
        <taxon>Bacillota</taxon>
        <taxon>Clostridia</taxon>
        <taxon>Lachnospirales</taxon>
        <taxon>Lachnospiraceae</taxon>
        <taxon>Porcincola</taxon>
    </lineage>
</organism>
<comment type="subcellular location">
    <subcellularLocation>
        <location evidence="1">Cell membrane</location>
        <topology evidence="1">Peripheral membrane protein</topology>
    </subcellularLocation>
</comment>
<dbReference type="InterPro" id="IPR017871">
    <property type="entry name" value="ABC_transporter-like_CS"/>
</dbReference>
<evidence type="ECO:0000256" key="9">
    <source>
        <dbReference type="ARBA" id="ARBA00023136"/>
    </source>
</evidence>
<evidence type="ECO:0000313" key="11">
    <source>
        <dbReference type="EMBL" id="MSS16038.1"/>
    </source>
</evidence>
<keyword evidence="12" id="KW-1185">Reference proteome</keyword>
<dbReference type="CDD" id="cd03216">
    <property type="entry name" value="ABC_Carb_Monos_I"/>
    <property type="match status" value="1"/>
</dbReference>
<keyword evidence="4" id="KW-0762">Sugar transport</keyword>
<dbReference type="AlphaFoldDB" id="A0A6L5X9R2"/>
<dbReference type="RefSeq" id="WP_154527467.1">
    <property type="nucleotide sequence ID" value="NZ_VULZ01000020.1"/>
</dbReference>
<feature type="domain" description="ABC transporter" evidence="10">
    <location>
        <begin position="4"/>
        <end position="243"/>
    </location>
</feature>
<evidence type="ECO:0000256" key="1">
    <source>
        <dbReference type="ARBA" id="ARBA00004202"/>
    </source>
</evidence>
<accession>A0A6L5X9R2</accession>
<keyword evidence="6" id="KW-0547">Nucleotide-binding</keyword>
<dbReference type="PANTHER" id="PTHR43790">
    <property type="entry name" value="CARBOHYDRATE TRANSPORT ATP-BINDING PROTEIN MG119-RELATED"/>
    <property type="match status" value="1"/>
</dbReference>
<dbReference type="Proteomes" id="UP000481852">
    <property type="component" value="Unassembled WGS sequence"/>
</dbReference>
<name>A0A6L5X9R2_9FIRM</name>
<dbReference type="GO" id="GO:0005524">
    <property type="term" value="F:ATP binding"/>
    <property type="evidence" value="ECO:0007669"/>
    <property type="project" value="UniProtKB-KW"/>
</dbReference>
<dbReference type="Pfam" id="PF00005">
    <property type="entry name" value="ABC_tran"/>
    <property type="match status" value="2"/>
</dbReference>
<dbReference type="CDD" id="cd03215">
    <property type="entry name" value="ABC_Carb_Monos_II"/>
    <property type="match status" value="1"/>
</dbReference>
<sequence length="504" mass="55869">MSYLEMKNVTVKFPGVIALNNFSFDVKLGELHVLLGENGAGKSTLVKVLSGINTPVSGEIKIGDRTFHSLSPRESRENKIAVIYQELSVIDSLSIAENMFSGRLPTRKVLGVPVIDQEYMNCEAEKYLQQIGVHRKPSTLVSELSISEKQEVEIAKALSAQAKIVIMDEPTSSLSIDETENLFRIIRKLKEQNIAIIYISHKLQEIKQIGDRVTVMKDGKYVKTVNVADIETRDLVPLMIGREVKNSYLNENTADFSGQPAIFEVRNLTRKDGSCNNISFQVHTGEILGFSGLIGAGRSECMEGIFGARPISSGEVFLRGKKLRIRNPYDAMKKGIAFVTENRRETGFFPNFQIWKEIAVSTSLKRSTAGGFSGLVQEDRERKTAGEYVKRLNIKCTGPDQMTYTLSGGNQQKVIVSKWLAADSDVMIFDEPTKGIDVGAKSEIYAIMRNLADEGKAILMVSSELPELLSICDRIIVFRDGSISGEFLNKDATEEKLMMAAVDA</sequence>
<dbReference type="Gene3D" id="3.40.50.300">
    <property type="entry name" value="P-loop containing nucleotide triphosphate hydrolases"/>
    <property type="match status" value="2"/>
</dbReference>